<dbReference type="RefSeq" id="WP_179797005.1">
    <property type="nucleotide sequence ID" value="NZ_BAABHP010000032.1"/>
</dbReference>
<evidence type="ECO:0000313" key="2">
    <source>
        <dbReference type="Proteomes" id="UP000535890"/>
    </source>
</evidence>
<gene>
    <name evidence="1" type="ORF">BJ983_005828</name>
</gene>
<accession>A0A7Y9J929</accession>
<sequence length="111" mass="11854">MEAAATLRTAARLLEELRERTPGGEWEVAGLLATRPEIVARHDDGTSEHVAEVRARSSAWISGLAPSLADPLVRWLRTTADAVDAGRAPAEVAGAAADFAAAVTDRLDRRR</sequence>
<proteinExistence type="predicted"/>
<dbReference type="Proteomes" id="UP000535890">
    <property type="component" value="Unassembled WGS sequence"/>
</dbReference>
<reference evidence="1 2" key="1">
    <citation type="submission" date="2020-07" db="EMBL/GenBank/DDBJ databases">
        <title>Sequencing the genomes of 1000 actinobacteria strains.</title>
        <authorList>
            <person name="Klenk H.-P."/>
        </authorList>
    </citation>
    <scope>NUCLEOTIDE SEQUENCE [LARGE SCALE GENOMIC DNA]</scope>
    <source>
        <strain evidence="1 2">DSM 45772</strain>
    </source>
</reference>
<comment type="caution">
    <text evidence="1">The sequence shown here is derived from an EMBL/GenBank/DDBJ whole genome shotgun (WGS) entry which is preliminary data.</text>
</comment>
<evidence type="ECO:0000313" key="1">
    <source>
        <dbReference type="EMBL" id="NYD39726.1"/>
    </source>
</evidence>
<keyword evidence="2" id="KW-1185">Reference proteome</keyword>
<name>A0A7Y9J929_9PSEU</name>
<protein>
    <submittedName>
        <fullName evidence="1">Uncharacterized protein</fullName>
    </submittedName>
</protein>
<dbReference type="AlphaFoldDB" id="A0A7Y9J929"/>
<organism evidence="1 2">
    <name type="scientific">Actinomycetospora corticicola</name>
    <dbReference type="NCBI Taxonomy" id="663602"/>
    <lineage>
        <taxon>Bacteria</taxon>
        <taxon>Bacillati</taxon>
        <taxon>Actinomycetota</taxon>
        <taxon>Actinomycetes</taxon>
        <taxon>Pseudonocardiales</taxon>
        <taxon>Pseudonocardiaceae</taxon>
        <taxon>Actinomycetospora</taxon>
    </lineage>
</organism>
<dbReference type="EMBL" id="JACCBN010000001">
    <property type="protein sequence ID" value="NYD39726.1"/>
    <property type="molecule type" value="Genomic_DNA"/>
</dbReference>